<gene>
    <name evidence="3" type="ORF">BCL65_102276</name>
</gene>
<evidence type="ECO:0000256" key="1">
    <source>
        <dbReference type="SAM" id="Phobius"/>
    </source>
</evidence>
<accession>A0ABX5EJC3</accession>
<keyword evidence="1" id="KW-0812">Transmembrane</keyword>
<keyword evidence="1" id="KW-1133">Transmembrane helix</keyword>
<dbReference type="RefSeq" id="WP_181340712.1">
    <property type="nucleotide sequence ID" value="NZ_PVTX01000002.1"/>
</dbReference>
<reference evidence="3 4" key="1">
    <citation type="submission" date="2018-03" db="EMBL/GenBank/DDBJ databases">
        <title>Comparative analysis of microorganisms from saline springs in Andes Mountain Range, Colombia.</title>
        <authorList>
            <person name="Rubin E."/>
        </authorList>
    </citation>
    <scope>NUCLEOTIDE SEQUENCE [LARGE SCALE GENOMIC DNA]</scope>
    <source>
        <strain evidence="3 4">CG 23</strain>
    </source>
</reference>
<dbReference type="EMBL" id="PVTX01000002">
    <property type="protein sequence ID" value="PRZ08732.1"/>
    <property type="molecule type" value="Genomic_DNA"/>
</dbReference>
<dbReference type="NCBIfam" id="NF047864">
    <property type="entry name" value="CBU_0592_membra"/>
    <property type="match status" value="1"/>
</dbReference>
<organism evidence="3 4">
    <name type="scientific">Isoptericola halotolerans</name>
    <dbReference type="NCBI Taxonomy" id="300560"/>
    <lineage>
        <taxon>Bacteria</taxon>
        <taxon>Bacillati</taxon>
        <taxon>Actinomycetota</taxon>
        <taxon>Actinomycetes</taxon>
        <taxon>Micrococcales</taxon>
        <taxon>Promicromonosporaceae</taxon>
        <taxon>Isoptericola</taxon>
    </lineage>
</organism>
<sequence length="140" mass="15131">MLPYLLSVVTALGWVGAIVGLVAYFQVSRGRWAPNSIQFQAANLCATSMLFLVAAVHGVWPSVAANVAWMVIGAQAVLMIVRARRDARRGAKYAEQAYAEPAYAESSTFTETGFSETTSTTVTPELVVDHLEVRTPLAVR</sequence>
<evidence type="ECO:0000259" key="2">
    <source>
        <dbReference type="Pfam" id="PF26604"/>
    </source>
</evidence>
<dbReference type="Pfam" id="PF26604">
    <property type="entry name" value="CBU_0592"/>
    <property type="match status" value="1"/>
</dbReference>
<feature type="transmembrane region" description="Helical" evidence="1">
    <location>
        <begin position="66"/>
        <end position="83"/>
    </location>
</feature>
<feature type="transmembrane region" description="Helical" evidence="1">
    <location>
        <begin position="6"/>
        <end position="27"/>
    </location>
</feature>
<dbReference type="InterPro" id="IPR058058">
    <property type="entry name" value="CBU_0592-like"/>
</dbReference>
<protein>
    <recommendedName>
        <fullName evidence="2">CBU-0592-like domain-containing protein</fullName>
    </recommendedName>
</protein>
<evidence type="ECO:0000313" key="4">
    <source>
        <dbReference type="Proteomes" id="UP000239895"/>
    </source>
</evidence>
<feature type="domain" description="CBU-0592-like" evidence="2">
    <location>
        <begin position="10"/>
        <end position="84"/>
    </location>
</feature>
<comment type="caution">
    <text evidence="3">The sequence shown here is derived from an EMBL/GenBank/DDBJ whole genome shotgun (WGS) entry which is preliminary data.</text>
</comment>
<keyword evidence="1" id="KW-0472">Membrane</keyword>
<evidence type="ECO:0000313" key="3">
    <source>
        <dbReference type="EMBL" id="PRZ08732.1"/>
    </source>
</evidence>
<keyword evidence="4" id="KW-1185">Reference proteome</keyword>
<name>A0ABX5EJC3_9MICO</name>
<proteinExistence type="predicted"/>
<dbReference type="Proteomes" id="UP000239895">
    <property type="component" value="Unassembled WGS sequence"/>
</dbReference>